<accession>A0A411YEW3</accession>
<dbReference type="SUPFAM" id="SSF51621">
    <property type="entry name" value="Phosphoenolpyruvate/pyruvate domain"/>
    <property type="match status" value="1"/>
</dbReference>
<evidence type="ECO:0000256" key="3">
    <source>
        <dbReference type="ARBA" id="ARBA00022842"/>
    </source>
</evidence>
<evidence type="ECO:0000313" key="5">
    <source>
        <dbReference type="Proteomes" id="UP000291469"/>
    </source>
</evidence>
<comment type="cofactor">
    <cofactor evidence="1">
        <name>Mg(2+)</name>
        <dbReference type="ChEBI" id="CHEBI:18420"/>
    </cofactor>
</comment>
<dbReference type="RefSeq" id="WP_131154747.1">
    <property type="nucleotide sequence ID" value="NZ_CP036402.1"/>
</dbReference>
<keyword evidence="2" id="KW-0479">Metal-binding</keyword>
<sequence>MTARLSDDEVARLLAGVPSAEDAHRRGWPGAPATRQPVEVYYVPGDRVTARTPAELGQEAARLLDAHAPDARALADAVADPRLDGLDGLEVAAQVRARTAAKLAAEPVEDLRIDFEDGYGRRDDGTEDADAERTAAAVAAMSDELGAPPFVGLRVKAFADGLAHRSVATLDRFLGTLLDAAGALPAGFTITFPKIVATDHVRAFVDTLEALEHAHGLPEGRLVFEAQIETTASVLGPDGRVALRDLREAADGRLCGAHLGVYDYSAGLGLPPEEQRIDHPACDLVRHLMVATFAGGEVRISDGSVNAVPAGDSAAEVHHVWARHAAAVRRAFTQGVPQGWDLHPSHLVSRYAAVFTHALAGLDDALDRLARWDAGDAGGGVLDEPATIATIAARVQWAVDCGAATPELVRERTGRAVAPRPATIG</sequence>
<dbReference type="EMBL" id="CP036402">
    <property type="protein sequence ID" value="QBI19750.1"/>
    <property type="molecule type" value="Genomic_DNA"/>
</dbReference>
<dbReference type="GO" id="GO:0003824">
    <property type="term" value="F:catalytic activity"/>
    <property type="evidence" value="ECO:0007669"/>
    <property type="project" value="InterPro"/>
</dbReference>
<name>A0A411YEW3_9ACTN</name>
<dbReference type="GO" id="GO:0006107">
    <property type="term" value="P:oxaloacetate metabolic process"/>
    <property type="evidence" value="ECO:0007669"/>
    <property type="project" value="TreeGrafter"/>
</dbReference>
<dbReference type="AlphaFoldDB" id="A0A411YEW3"/>
<keyword evidence="5" id="KW-1185">Reference proteome</keyword>
<dbReference type="Pfam" id="PF22484">
    <property type="entry name" value="DUF6986"/>
    <property type="match status" value="1"/>
</dbReference>
<evidence type="ECO:0000256" key="1">
    <source>
        <dbReference type="ARBA" id="ARBA00001946"/>
    </source>
</evidence>
<dbReference type="PANTHER" id="PTHR32308:SF10">
    <property type="entry name" value="CITRATE LYASE SUBUNIT BETA"/>
    <property type="match status" value="1"/>
</dbReference>
<organism evidence="4 5">
    <name type="scientific">Egibacter rhizosphaerae</name>
    <dbReference type="NCBI Taxonomy" id="1670831"/>
    <lineage>
        <taxon>Bacteria</taxon>
        <taxon>Bacillati</taxon>
        <taxon>Actinomycetota</taxon>
        <taxon>Nitriliruptoria</taxon>
        <taxon>Egibacterales</taxon>
        <taxon>Egibacteraceae</taxon>
        <taxon>Egibacter</taxon>
    </lineage>
</organism>
<dbReference type="Gene3D" id="3.20.20.60">
    <property type="entry name" value="Phosphoenolpyruvate-binding domains"/>
    <property type="match status" value="1"/>
</dbReference>
<protein>
    <submittedName>
        <fullName evidence="4">Aldolase</fullName>
    </submittedName>
</protein>
<dbReference type="OrthoDB" id="9808769at2"/>
<dbReference type="KEGG" id="erz:ER308_09435"/>
<reference evidence="4 5" key="1">
    <citation type="submission" date="2019-01" db="EMBL/GenBank/DDBJ databases">
        <title>Egibacter rhizosphaerae EGI 80759T.</title>
        <authorList>
            <person name="Chen D.-D."/>
            <person name="Tian Y."/>
            <person name="Jiao J.-Y."/>
            <person name="Zhang X.-T."/>
            <person name="Zhang Y.-G."/>
            <person name="Zhang Y."/>
            <person name="Xiao M."/>
            <person name="Shu W.-S."/>
            <person name="Li W.-J."/>
        </authorList>
    </citation>
    <scope>NUCLEOTIDE SEQUENCE [LARGE SCALE GENOMIC DNA]</scope>
    <source>
        <strain evidence="4 5">EGI 80759</strain>
    </source>
</reference>
<proteinExistence type="predicted"/>
<dbReference type="Proteomes" id="UP000291469">
    <property type="component" value="Chromosome"/>
</dbReference>
<dbReference type="InterPro" id="IPR040442">
    <property type="entry name" value="Pyrv_kinase-like_dom_sf"/>
</dbReference>
<evidence type="ECO:0000256" key="2">
    <source>
        <dbReference type="ARBA" id="ARBA00022723"/>
    </source>
</evidence>
<keyword evidence="3" id="KW-0460">Magnesium</keyword>
<evidence type="ECO:0000313" key="4">
    <source>
        <dbReference type="EMBL" id="QBI19750.1"/>
    </source>
</evidence>
<dbReference type="InterPro" id="IPR054255">
    <property type="entry name" value="DUF6986"/>
</dbReference>
<gene>
    <name evidence="4" type="ORF">ER308_09435</name>
</gene>
<dbReference type="GO" id="GO:0000287">
    <property type="term" value="F:magnesium ion binding"/>
    <property type="evidence" value="ECO:0007669"/>
    <property type="project" value="TreeGrafter"/>
</dbReference>
<dbReference type="InterPro" id="IPR015813">
    <property type="entry name" value="Pyrv/PenolPyrv_kinase-like_dom"/>
</dbReference>
<dbReference type="PANTHER" id="PTHR32308">
    <property type="entry name" value="LYASE BETA SUBUNIT, PUTATIVE (AFU_ORTHOLOGUE AFUA_4G13030)-RELATED"/>
    <property type="match status" value="1"/>
</dbReference>